<feature type="transmembrane region" description="Helical" evidence="7">
    <location>
        <begin position="115"/>
        <end position="133"/>
    </location>
</feature>
<evidence type="ECO:0000256" key="3">
    <source>
        <dbReference type="ARBA" id="ARBA00022475"/>
    </source>
</evidence>
<feature type="transmembrane region" description="Helical" evidence="7">
    <location>
        <begin position="57"/>
        <end position="76"/>
    </location>
</feature>
<dbReference type="FunFam" id="1.20.1720.10:FF:000004">
    <property type="entry name" value="EmrB/QacA family drug resistance transporter"/>
    <property type="match status" value="1"/>
</dbReference>
<evidence type="ECO:0000256" key="1">
    <source>
        <dbReference type="ARBA" id="ARBA00004651"/>
    </source>
</evidence>
<feature type="transmembrane region" description="Helical" evidence="7">
    <location>
        <begin position="291"/>
        <end position="309"/>
    </location>
</feature>
<evidence type="ECO:0000313" key="10">
    <source>
        <dbReference type="Proteomes" id="UP000070544"/>
    </source>
</evidence>
<comment type="subcellular location">
    <subcellularLocation>
        <location evidence="1">Cell membrane</location>
        <topology evidence="1">Multi-pass membrane protein</topology>
    </subcellularLocation>
</comment>
<dbReference type="InterPro" id="IPR005829">
    <property type="entry name" value="Sugar_transporter_CS"/>
</dbReference>
<evidence type="ECO:0000256" key="5">
    <source>
        <dbReference type="ARBA" id="ARBA00022989"/>
    </source>
</evidence>
<dbReference type="PROSITE" id="PS50850">
    <property type="entry name" value="MFS"/>
    <property type="match status" value="1"/>
</dbReference>
<dbReference type="Gene3D" id="1.20.1250.20">
    <property type="entry name" value="MFS general substrate transporter like domains"/>
    <property type="match status" value="1"/>
</dbReference>
<feature type="domain" description="Major facilitator superfamily (MFS) profile" evidence="8">
    <location>
        <begin position="1"/>
        <end position="427"/>
    </location>
</feature>
<evidence type="ECO:0000256" key="4">
    <source>
        <dbReference type="ARBA" id="ARBA00022692"/>
    </source>
</evidence>
<sequence>MLSSLDSTIVATMLPTISRDFDGAASYSWVGNAYLLTSTALAPIWGKVSDIFGRKRLLIFCVLEFMATSALAAVSVNMPMLITARALQGIGGGGISGLTMAIIGEIISPRERGKYQGILASTTGLGAVMGPLVGGLMTDKLNWRYGFWINLPIGFLTILGYHFAISLPAPRGSLKTQLRRVDWLGIVLSTASIAVFLLGLTWGGTVYPWASGQVLGLFAVAVVVGATFVWWELRAVEPVIPPVLFKERNYALVNVVFFCLGFTIWSVSYFVPVYFQEVLFLSPTDSGVQNLPYMGFFIVFSMLCGYLVSWSGQLVIFPRIGLLIATVALGLLSMLRPDSSKFMQILPQALVGAGLGWTNSPSTVYAQVNSPTNMIGPGTTVVQFTRALGSCVGIAAFTAVYSNVVSVQLPDKITGVATQYKLTPAQVELFEASYSSSDANAGALDLSSIPSDALSSLRSVLSSSRADGLHYAFVAAVPFTVVGWATTLWLRHVPLRTTAVVKMQK</sequence>
<keyword evidence="6 7" id="KW-0472">Membrane</keyword>
<feature type="transmembrane region" description="Helical" evidence="7">
    <location>
        <begin position="145"/>
        <end position="169"/>
    </location>
</feature>
<gene>
    <name evidence="9" type="ORF">M427DRAFT_195872</name>
</gene>
<evidence type="ECO:0000313" key="9">
    <source>
        <dbReference type="EMBL" id="KXS18613.1"/>
    </source>
</evidence>
<dbReference type="InterPro" id="IPR011701">
    <property type="entry name" value="MFS"/>
</dbReference>
<dbReference type="InterPro" id="IPR036259">
    <property type="entry name" value="MFS_trans_sf"/>
</dbReference>
<dbReference type="Gene3D" id="1.20.1720.10">
    <property type="entry name" value="Multidrug resistance protein D"/>
    <property type="match status" value="1"/>
</dbReference>
<evidence type="ECO:0000256" key="6">
    <source>
        <dbReference type="ARBA" id="ARBA00023136"/>
    </source>
</evidence>
<feature type="transmembrane region" description="Helical" evidence="7">
    <location>
        <begin position="469"/>
        <end position="490"/>
    </location>
</feature>
<dbReference type="AlphaFoldDB" id="A0A139AQ30"/>
<keyword evidence="10" id="KW-1185">Reference proteome</keyword>
<evidence type="ECO:0000259" key="8">
    <source>
        <dbReference type="PROSITE" id="PS50850"/>
    </source>
</evidence>
<dbReference type="PROSITE" id="PS00217">
    <property type="entry name" value="SUGAR_TRANSPORT_2"/>
    <property type="match status" value="1"/>
</dbReference>
<dbReference type="PANTHER" id="PTHR23501:SF197">
    <property type="entry name" value="COMD"/>
    <property type="match status" value="1"/>
</dbReference>
<feature type="transmembrane region" description="Helical" evidence="7">
    <location>
        <begin position="214"/>
        <end position="231"/>
    </location>
</feature>
<keyword evidence="2" id="KW-0813">Transport</keyword>
<dbReference type="CDD" id="cd17502">
    <property type="entry name" value="MFS_Azr1_MDR_like"/>
    <property type="match status" value="1"/>
</dbReference>
<organism evidence="9 10">
    <name type="scientific">Gonapodya prolifera (strain JEL478)</name>
    <name type="common">Monoblepharis prolifera</name>
    <dbReference type="NCBI Taxonomy" id="1344416"/>
    <lineage>
        <taxon>Eukaryota</taxon>
        <taxon>Fungi</taxon>
        <taxon>Fungi incertae sedis</taxon>
        <taxon>Chytridiomycota</taxon>
        <taxon>Chytridiomycota incertae sedis</taxon>
        <taxon>Monoblepharidomycetes</taxon>
        <taxon>Monoblepharidales</taxon>
        <taxon>Gonapodyaceae</taxon>
        <taxon>Gonapodya</taxon>
    </lineage>
</organism>
<evidence type="ECO:0000256" key="2">
    <source>
        <dbReference type="ARBA" id="ARBA00022448"/>
    </source>
</evidence>
<feature type="transmembrane region" description="Helical" evidence="7">
    <location>
        <begin position="316"/>
        <end position="335"/>
    </location>
</feature>
<dbReference type="Pfam" id="PF07690">
    <property type="entry name" value="MFS_1"/>
    <property type="match status" value="1"/>
</dbReference>
<accession>A0A139AQ30</accession>
<dbReference type="GO" id="GO:0022857">
    <property type="term" value="F:transmembrane transporter activity"/>
    <property type="evidence" value="ECO:0007669"/>
    <property type="project" value="InterPro"/>
</dbReference>
<feature type="transmembrane region" description="Helical" evidence="7">
    <location>
        <begin position="24"/>
        <end position="45"/>
    </location>
</feature>
<feature type="transmembrane region" description="Helical" evidence="7">
    <location>
        <begin position="251"/>
        <end position="271"/>
    </location>
</feature>
<dbReference type="EMBL" id="KQ965741">
    <property type="protein sequence ID" value="KXS18613.1"/>
    <property type="molecule type" value="Genomic_DNA"/>
</dbReference>
<feature type="transmembrane region" description="Helical" evidence="7">
    <location>
        <begin position="82"/>
        <end position="103"/>
    </location>
</feature>
<keyword evidence="4 7" id="KW-0812">Transmembrane</keyword>
<dbReference type="SUPFAM" id="SSF103473">
    <property type="entry name" value="MFS general substrate transporter"/>
    <property type="match status" value="1"/>
</dbReference>
<keyword evidence="3" id="KW-1003">Cell membrane</keyword>
<dbReference type="GO" id="GO:0005886">
    <property type="term" value="C:plasma membrane"/>
    <property type="evidence" value="ECO:0007669"/>
    <property type="project" value="UniProtKB-SubCell"/>
</dbReference>
<dbReference type="PANTHER" id="PTHR23501">
    <property type="entry name" value="MAJOR FACILITATOR SUPERFAMILY"/>
    <property type="match status" value="1"/>
</dbReference>
<feature type="transmembrane region" description="Helical" evidence="7">
    <location>
        <begin position="181"/>
        <end position="202"/>
    </location>
</feature>
<name>A0A139AQ30_GONPJ</name>
<dbReference type="Proteomes" id="UP000070544">
    <property type="component" value="Unassembled WGS sequence"/>
</dbReference>
<reference evidence="9 10" key="1">
    <citation type="journal article" date="2015" name="Genome Biol. Evol.">
        <title>Phylogenomic analyses indicate that early fungi evolved digesting cell walls of algal ancestors of land plants.</title>
        <authorList>
            <person name="Chang Y."/>
            <person name="Wang S."/>
            <person name="Sekimoto S."/>
            <person name="Aerts A.L."/>
            <person name="Choi C."/>
            <person name="Clum A."/>
            <person name="LaButti K.M."/>
            <person name="Lindquist E.A."/>
            <person name="Yee Ngan C."/>
            <person name="Ohm R.A."/>
            <person name="Salamov A.A."/>
            <person name="Grigoriev I.V."/>
            <person name="Spatafora J.W."/>
            <person name="Berbee M.L."/>
        </authorList>
    </citation>
    <scope>NUCLEOTIDE SEQUENCE [LARGE SCALE GENOMIC DNA]</scope>
    <source>
        <strain evidence="9 10">JEL478</strain>
    </source>
</reference>
<dbReference type="InterPro" id="IPR020846">
    <property type="entry name" value="MFS_dom"/>
</dbReference>
<proteinExistence type="predicted"/>
<dbReference type="OrthoDB" id="2147446at2759"/>
<evidence type="ECO:0000256" key="7">
    <source>
        <dbReference type="SAM" id="Phobius"/>
    </source>
</evidence>
<protein>
    <submittedName>
        <fullName evidence="9">MFS general substrate transporter</fullName>
    </submittedName>
</protein>
<keyword evidence="5 7" id="KW-1133">Transmembrane helix</keyword>